<dbReference type="Proteomes" id="UP000235963">
    <property type="component" value="Unassembled WGS sequence"/>
</dbReference>
<evidence type="ECO:0000313" key="2">
    <source>
        <dbReference type="EMBL" id="PND47705.1"/>
    </source>
</evidence>
<evidence type="ECO:0000313" key="3">
    <source>
        <dbReference type="Proteomes" id="UP000235963"/>
    </source>
</evidence>
<feature type="transmembrane region" description="Helical" evidence="1">
    <location>
        <begin position="6"/>
        <end position="27"/>
    </location>
</feature>
<proteinExistence type="predicted"/>
<evidence type="ECO:0000256" key="1">
    <source>
        <dbReference type="SAM" id="Phobius"/>
    </source>
</evidence>
<keyword evidence="3" id="KW-1185">Reference proteome</keyword>
<dbReference type="EMBL" id="LOCM01000021">
    <property type="protein sequence ID" value="PND47705.1"/>
    <property type="molecule type" value="Genomic_DNA"/>
</dbReference>
<name>A0A2N8LC22_9STRE</name>
<keyword evidence="1" id="KW-0812">Transmembrane</keyword>
<organism evidence="2 3">
    <name type="scientific">Streptococcus penaeicida</name>
    <dbReference type="NCBI Taxonomy" id="1765960"/>
    <lineage>
        <taxon>Bacteria</taxon>
        <taxon>Bacillati</taxon>
        <taxon>Bacillota</taxon>
        <taxon>Bacilli</taxon>
        <taxon>Lactobacillales</taxon>
        <taxon>Streptococcaceae</taxon>
        <taxon>Streptococcus</taxon>
    </lineage>
</organism>
<protein>
    <submittedName>
        <fullName evidence="2">Uncharacterized protein</fullName>
    </submittedName>
</protein>
<dbReference type="AlphaFoldDB" id="A0A2N8LC22"/>
<keyword evidence="1" id="KW-1133">Transmembrane helix</keyword>
<reference evidence="2 3" key="1">
    <citation type="submission" date="2015-12" db="EMBL/GenBank/DDBJ databases">
        <title>Streptococcus penaeicida sp. nov.</title>
        <authorList>
            <person name="Gomez-Gil B."/>
            <person name="Morales-Covarrubias M."/>
        </authorList>
    </citation>
    <scope>NUCLEOTIDE SEQUENCE [LARGE SCALE GENOMIC DNA]</scope>
    <source>
        <strain evidence="2 3">CAIM 1838</strain>
    </source>
</reference>
<sequence>MLELELGLEAVLVGLAIFSLGKIFLFIKLSDKFLPKVAKKASKKTYYLKKGDQKISPAQKFKKRLFQMKWSFFRLIYLI</sequence>
<keyword evidence="1" id="KW-0472">Membrane</keyword>
<comment type="caution">
    <text evidence="2">The sequence shown here is derived from an EMBL/GenBank/DDBJ whole genome shotgun (WGS) entry which is preliminary data.</text>
</comment>
<gene>
    <name evidence="2" type="ORF">AT575_05390</name>
</gene>
<accession>A0A2N8LC22</accession>
<dbReference type="RefSeq" id="WP_102777500.1">
    <property type="nucleotide sequence ID" value="NZ_LOCM01000021.1"/>
</dbReference>